<accession>A0A2V1JUA5</accession>
<gene>
    <name evidence="1" type="ORF">DD235_14510</name>
</gene>
<evidence type="ECO:0000313" key="2">
    <source>
        <dbReference type="Proteomes" id="UP000245212"/>
    </source>
</evidence>
<evidence type="ECO:0000313" key="1">
    <source>
        <dbReference type="EMBL" id="PWF21476.1"/>
    </source>
</evidence>
<dbReference type="Proteomes" id="UP000245212">
    <property type="component" value="Unassembled WGS sequence"/>
</dbReference>
<organism evidence="1 2">
    <name type="scientific">Corticimicrobacter populi</name>
    <dbReference type="NCBI Taxonomy" id="2175229"/>
    <lineage>
        <taxon>Bacteria</taxon>
        <taxon>Pseudomonadati</taxon>
        <taxon>Pseudomonadota</taxon>
        <taxon>Betaproteobacteria</taxon>
        <taxon>Burkholderiales</taxon>
        <taxon>Alcaligenaceae</taxon>
        <taxon>Corticimicrobacter</taxon>
    </lineage>
</organism>
<dbReference type="AlphaFoldDB" id="A0A2V1JUA5"/>
<proteinExistence type="predicted"/>
<protein>
    <recommendedName>
        <fullName evidence="3">Transposase</fullName>
    </recommendedName>
</protein>
<name>A0A2V1JUA5_9BURK</name>
<evidence type="ECO:0008006" key="3">
    <source>
        <dbReference type="Google" id="ProtNLM"/>
    </source>
</evidence>
<keyword evidence="2" id="KW-1185">Reference proteome</keyword>
<dbReference type="PANTHER" id="PTHR41317">
    <property type="entry name" value="PD-(D_E)XK NUCLEASE FAMILY TRANSPOSASE"/>
    <property type="match status" value="1"/>
</dbReference>
<dbReference type="InterPro" id="IPR010106">
    <property type="entry name" value="RpnA"/>
</dbReference>
<dbReference type="PANTHER" id="PTHR41317:SF1">
    <property type="entry name" value="PD-(D_E)XK NUCLEASE FAMILY TRANSPOSASE"/>
    <property type="match status" value="1"/>
</dbReference>
<comment type="caution">
    <text evidence="1">The sequence shown here is derived from an EMBL/GenBank/DDBJ whole genome shotgun (WGS) entry which is preliminary data.</text>
</comment>
<dbReference type="EMBL" id="QETA01000007">
    <property type="protein sequence ID" value="PWF21476.1"/>
    <property type="molecule type" value="Genomic_DNA"/>
</dbReference>
<sequence length="334" mass="37707">MQTGCIDMPDTRSSQTASELLFHTVAPVGLVDRILPPPGLRLTNDLVFKALFSRHLHLLSDLINAVLQWPEPITVVQVLNPDILPQHINGKRIVMDILVRDATEAVFIIEMQVRREEPWPERNVYYLARGLSEQLQAGQSYDGLRPVIGISLLAHDLFPDHPQQALWRLALRDEQTPAICFKEALQLHIMELPKAERFGDLPPDLRAWITCLLHNLDEAAMNQITHPPVQEALQHLRTLSADEKLRWAALQHDIAMLDERTALSRATRKGEQAGLEQGRQVALATLNELLLRKFSSIPAWAQDRISTADLNTIQHWTLNILDADRIEAVFGPAA</sequence>
<reference evidence="2" key="1">
    <citation type="submission" date="2018-05" db="EMBL/GenBank/DDBJ databases">
        <authorList>
            <person name="Li Y."/>
        </authorList>
    </citation>
    <scope>NUCLEOTIDE SEQUENCE [LARGE SCALE GENOMIC DNA]</scope>
    <source>
        <strain evidence="2">3d-2-2</strain>
    </source>
</reference>
<dbReference type="Pfam" id="PF12784">
    <property type="entry name" value="PDDEXK_2"/>
    <property type="match status" value="1"/>
</dbReference>
<dbReference type="NCBIfam" id="TIGR01784">
    <property type="entry name" value="T_den_put_tspse"/>
    <property type="match status" value="1"/>
</dbReference>